<dbReference type="AlphaFoldDB" id="A0A0K6GXY9"/>
<dbReference type="STRING" id="375574.GCA_001418035_01506"/>
<keyword evidence="5" id="KW-1185">Reference proteome</keyword>
<evidence type="ECO:0000259" key="3">
    <source>
        <dbReference type="Pfam" id="PF14302"/>
    </source>
</evidence>
<dbReference type="Proteomes" id="UP000243535">
    <property type="component" value="Unassembled WGS sequence"/>
</dbReference>
<feature type="signal peptide" evidence="1">
    <location>
        <begin position="1"/>
        <end position="19"/>
    </location>
</feature>
<feature type="chain" id="PRO_5005503458" evidence="1">
    <location>
        <begin position="20"/>
        <end position="215"/>
    </location>
</feature>
<dbReference type="RefSeq" id="WP_054286072.1">
    <property type="nucleotide sequence ID" value="NZ_CYHA01000003.1"/>
</dbReference>
<reference evidence="5" key="1">
    <citation type="submission" date="2015-08" db="EMBL/GenBank/DDBJ databases">
        <authorList>
            <person name="Varghese N."/>
        </authorList>
    </citation>
    <scope>NUCLEOTIDE SEQUENCE [LARGE SCALE GENOMIC DNA]</scope>
    <source>
        <strain evidence="5">DSM 17901</strain>
    </source>
</reference>
<dbReference type="Pfam" id="PF03724">
    <property type="entry name" value="META"/>
    <property type="match status" value="1"/>
</dbReference>
<dbReference type="OrthoDB" id="7871744at2"/>
<evidence type="ECO:0000313" key="5">
    <source>
        <dbReference type="Proteomes" id="UP000243535"/>
    </source>
</evidence>
<evidence type="ECO:0000313" key="4">
    <source>
        <dbReference type="EMBL" id="CUA83383.1"/>
    </source>
</evidence>
<dbReference type="PANTHER" id="PTHR35535">
    <property type="entry name" value="HEAT SHOCK PROTEIN HSLJ"/>
    <property type="match status" value="1"/>
</dbReference>
<dbReference type="Gene3D" id="2.40.128.270">
    <property type="match status" value="1"/>
</dbReference>
<proteinExistence type="predicted"/>
<dbReference type="Pfam" id="PF14302">
    <property type="entry name" value="DUF4377"/>
    <property type="match status" value="1"/>
</dbReference>
<keyword evidence="1" id="KW-0732">Signal</keyword>
<organism evidence="4 5">
    <name type="scientific">Gulbenkiania indica</name>
    <dbReference type="NCBI Taxonomy" id="375574"/>
    <lineage>
        <taxon>Bacteria</taxon>
        <taxon>Pseudomonadati</taxon>
        <taxon>Pseudomonadota</taxon>
        <taxon>Betaproteobacteria</taxon>
        <taxon>Neisseriales</taxon>
        <taxon>Chromobacteriaceae</taxon>
        <taxon>Gulbenkiania</taxon>
    </lineage>
</organism>
<dbReference type="PANTHER" id="PTHR35535:SF1">
    <property type="entry name" value="HEAT SHOCK PROTEIN HSLJ"/>
    <property type="match status" value="1"/>
</dbReference>
<feature type="domain" description="DUF306" evidence="2">
    <location>
        <begin position="25"/>
        <end position="110"/>
    </location>
</feature>
<keyword evidence="4" id="KW-0346">Stress response</keyword>
<dbReference type="InterPro" id="IPR025485">
    <property type="entry name" value="DUF4377"/>
</dbReference>
<accession>A0A0K6GXY9</accession>
<dbReference type="InterPro" id="IPR005184">
    <property type="entry name" value="DUF306_Meta_HslJ"/>
</dbReference>
<gene>
    <name evidence="4" type="ORF">Ga0061063_1715</name>
</gene>
<name>A0A0K6GXY9_9NEIS</name>
<dbReference type="InterPro" id="IPR053147">
    <property type="entry name" value="Hsp_HslJ-like"/>
</dbReference>
<evidence type="ECO:0000256" key="1">
    <source>
        <dbReference type="SAM" id="SignalP"/>
    </source>
</evidence>
<evidence type="ECO:0000259" key="2">
    <source>
        <dbReference type="Pfam" id="PF03724"/>
    </source>
</evidence>
<protein>
    <submittedName>
        <fullName evidence="4">Heat shock protein HslJ</fullName>
    </submittedName>
</protein>
<dbReference type="EMBL" id="CYHA01000003">
    <property type="protein sequence ID" value="CUA83383.1"/>
    <property type="molecule type" value="Genomic_DNA"/>
</dbReference>
<sequence>MKPWKLVFPACLIALPVLAAPAASQWELVSPKVSGRVPTLTIEGGRISGFAGCNRYFGSVGPNGPHPIGSTRMMCPPDRMQIEKDFLTVLSGARFEPDPATEELVLEAEGKRYVFRRTAAPSAKLPASANLVGAGYLYVSEHPGKCDDGTRCLRVRTAPGQPWQVLPGGIQGFTPEAGVRYYLKLKPAMPGQGPVLERVVMTEKAERTVTPVPSP</sequence>
<feature type="domain" description="DUF4377" evidence="3">
    <location>
        <begin position="139"/>
        <end position="186"/>
    </location>
</feature>
<dbReference type="InterPro" id="IPR038670">
    <property type="entry name" value="HslJ-like_sf"/>
</dbReference>